<dbReference type="InterPro" id="IPR003448">
    <property type="entry name" value="Mopterin_biosynth_MoaE"/>
</dbReference>
<evidence type="ECO:0000313" key="2">
    <source>
        <dbReference type="Proteomes" id="UP000678513"/>
    </source>
</evidence>
<sequence length="147" mass="15500">MPVIHTAVTTDPIDQARLERAVSSAHAGARVSFAGLIRDHDEEAEGTVVRLDYSCHPEAGKFLADVANAVAAELDPAGEAVLAVEHRVGSLGVGEVAIVAVAASAHRREAFDLCQALVDRVKAEVPIWKHQHEASGRASWSGLGLPQ</sequence>
<dbReference type="Gene3D" id="3.90.1170.40">
    <property type="entry name" value="Molybdopterin biosynthesis MoaE subunit"/>
    <property type="match status" value="1"/>
</dbReference>
<dbReference type="EMBL" id="CP072384">
    <property type="protein sequence ID" value="QUC07441.1"/>
    <property type="molecule type" value="Genomic_DNA"/>
</dbReference>
<protein>
    <submittedName>
        <fullName evidence="1">Molybdenum cofactor biosynthesis protein MoaE</fullName>
    </submittedName>
</protein>
<reference evidence="1 2" key="1">
    <citation type="submission" date="2021-03" db="EMBL/GenBank/DDBJ databases">
        <title>Human Oral Microbial Genomes.</title>
        <authorList>
            <person name="Johnston C.D."/>
            <person name="Chen T."/>
            <person name="Dewhirst F.E."/>
        </authorList>
    </citation>
    <scope>NUCLEOTIDE SEQUENCE [LARGE SCALE GENOMIC DNA]</scope>
    <source>
        <strain evidence="1 2">DSMZ 100122</strain>
    </source>
</reference>
<organism evidence="1 2">
    <name type="scientific">Arachnia rubra</name>
    <dbReference type="NCBI Taxonomy" id="1547448"/>
    <lineage>
        <taxon>Bacteria</taxon>
        <taxon>Bacillati</taxon>
        <taxon>Actinomycetota</taxon>
        <taxon>Actinomycetes</taxon>
        <taxon>Propionibacteriales</taxon>
        <taxon>Propionibacteriaceae</taxon>
        <taxon>Arachnia</taxon>
    </lineage>
</organism>
<keyword evidence="2" id="KW-1185">Reference proteome</keyword>
<dbReference type="PANTHER" id="PTHR23404">
    <property type="entry name" value="MOLYBDOPTERIN SYNTHASE RELATED"/>
    <property type="match status" value="1"/>
</dbReference>
<dbReference type="Proteomes" id="UP000678513">
    <property type="component" value="Chromosome"/>
</dbReference>
<dbReference type="Pfam" id="PF02391">
    <property type="entry name" value="MoaE"/>
    <property type="match status" value="1"/>
</dbReference>
<proteinExistence type="predicted"/>
<dbReference type="SUPFAM" id="SSF54690">
    <property type="entry name" value="Molybdopterin synthase subunit MoaE"/>
    <property type="match status" value="1"/>
</dbReference>
<dbReference type="RefSeq" id="WP_212321907.1">
    <property type="nucleotide sequence ID" value="NZ_AP024463.1"/>
</dbReference>
<gene>
    <name evidence="1" type="ORF">J5A65_10915</name>
</gene>
<dbReference type="InterPro" id="IPR036563">
    <property type="entry name" value="MoaE_sf"/>
</dbReference>
<name>A0ABX7Y323_9ACTN</name>
<accession>A0ABX7Y323</accession>
<evidence type="ECO:0000313" key="1">
    <source>
        <dbReference type="EMBL" id="QUC07441.1"/>
    </source>
</evidence>